<dbReference type="PROSITE" id="PS52016">
    <property type="entry name" value="TONB_DEPENDENT_REC_3"/>
    <property type="match status" value="1"/>
</dbReference>
<dbReference type="InterPro" id="IPR000531">
    <property type="entry name" value="Beta-barrel_TonB"/>
</dbReference>
<evidence type="ECO:0000256" key="8">
    <source>
        <dbReference type="ARBA" id="ARBA00023237"/>
    </source>
</evidence>
<gene>
    <name evidence="16" type="ordered locus">CJA_1963</name>
</gene>
<evidence type="ECO:0000313" key="16">
    <source>
        <dbReference type="EMBL" id="ACE85578.1"/>
    </source>
</evidence>
<keyword evidence="3 9" id="KW-1134">Transmembrane beta strand</keyword>
<keyword evidence="6 11" id="KW-0798">TonB box</keyword>
<keyword evidence="4 9" id="KW-0812">Transmembrane</keyword>
<dbReference type="Pfam" id="PF00593">
    <property type="entry name" value="TonB_dep_Rec_b-barrel"/>
    <property type="match status" value="1"/>
</dbReference>
<dbReference type="Gene3D" id="2.40.170.20">
    <property type="entry name" value="TonB-dependent receptor, beta-barrel domain"/>
    <property type="match status" value="1"/>
</dbReference>
<dbReference type="InterPro" id="IPR010917">
    <property type="entry name" value="TonB_rcpt_CS"/>
</dbReference>
<evidence type="ECO:0000256" key="10">
    <source>
        <dbReference type="PROSITE-ProRule" id="PRU10144"/>
    </source>
</evidence>
<dbReference type="KEGG" id="cja:CJA_1963"/>
<dbReference type="OrthoDB" id="9760494at2"/>
<keyword evidence="5 13" id="KW-0732">Signal</keyword>
<reference evidence="16 17" key="1">
    <citation type="journal article" date="2008" name="J. Bacteriol.">
        <title>Insights into plant cell wall degradation from the genome sequence of the soil bacterium Cellvibrio japonicus.</title>
        <authorList>
            <person name="Deboy R.T."/>
            <person name="Mongodin E.F."/>
            <person name="Fouts D.E."/>
            <person name="Tailford L.E."/>
            <person name="Khouri H."/>
            <person name="Emerson J.B."/>
            <person name="Mohamoud Y."/>
            <person name="Watkins K."/>
            <person name="Henrissat B."/>
            <person name="Gilbert H.J."/>
            <person name="Nelson K.E."/>
        </authorList>
    </citation>
    <scope>NUCLEOTIDE SEQUENCE [LARGE SCALE GENOMIC DNA]</scope>
    <source>
        <strain evidence="16 17">Ueda107</strain>
    </source>
</reference>
<dbReference type="GO" id="GO:0009279">
    <property type="term" value="C:cell outer membrane"/>
    <property type="evidence" value="ECO:0007669"/>
    <property type="project" value="UniProtKB-SubCell"/>
</dbReference>
<keyword evidence="7 9" id="KW-0472">Membrane</keyword>
<evidence type="ECO:0000259" key="14">
    <source>
        <dbReference type="Pfam" id="PF00593"/>
    </source>
</evidence>
<dbReference type="GO" id="GO:0033214">
    <property type="term" value="P:siderophore-iron import into cell"/>
    <property type="evidence" value="ECO:0007669"/>
    <property type="project" value="TreeGrafter"/>
</dbReference>
<dbReference type="eggNOG" id="COG4772">
    <property type="taxonomic scope" value="Bacteria"/>
</dbReference>
<keyword evidence="17" id="KW-1185">Reference proteome</keyword>
<name>B3PHG4_CELJU</name>
<evidence type="ECO:0000256" key="1">
    <source>
        <dbReference type="ARBA" id="ARBA00004571"/>
    </source>
</evidence>
<accession>B3PHG4</accession>
<feature type="domain" description="TonB-dependent receptor plug" evidence="15">
    <location>
        <begin position="55"/>
        <end position="163"/>
    </location>
</feature>
<dbReference type="EMBL" id="CP000934">
    <property type="protein sequence ID" value="ACE85578.1"/>
    <property type="molecule type" value="Genomic_DNA"/>
</dbReference>
<proteinExistence type="inferred from homology"/>
<feature type="short sequence motif" description="TonB C-terminal box" evidence="10">
    <location>
        <begin position="684"/>
        <end position="701"/>
    </location>
</feature>
<evidence type="ECO:0000313" key="17">
    <source>
        <dbReference type="Proteomes" id="UP000001036"/>
    </source>
</evidence>
<protein>
    <submittedName>
        <fullName evidence="16">Outer membrane iron(III) dicitrate receptor</fullName>
    </submittedName>
</protein>
<feature type="signal peptide" evidence="13">
    <location>
        <begin position="1"/>
        <end position="34"/>
    </location>
</feature>
<evidence type="ECO:0000256" key="3">
    <source>
        <dbReference type="ARBA" id="ARBA00022452"/>
    </source>
</evidence>
<evidence type="ECO:0000256" key="4">
    <source>
        <dbReference type="ARBA" id="ARBA00022692"/>
    </source>
</evidence>
<dbReference type="InterPro" id="IPR039426">
    <property type="entry name" value="TonB-dep_rcpt-like"/>
</dbReference>
<dbReference type="InterPro" id="IPR036942">
    <property type="entry name" value="Beta-barrel_TonB_sf"/>
</dbReference>
<dbReference type="Pfam" id="PF07715">
    <property type="entry name" value="Plug"/>
    <property type="match status" value="1"/>
</dbReference>
<feature type="domain" description="TonB-dependent receptor-like beta-barrel" evidence="14">
    <location>
        <begin position="243"/>
        <end position="672"/>
    </location>
</feature>
<dbReference type="CDD" id="cd01347">
    <property type="entry name" value="ligand_gated_channel"/>
    <property type="match status" value="1"/>
</dbReference>
<evidence type="ECO:0000256" key="5">
    <source>
        <dbReference type="ARBA" id="ARBA00022729"/>
    </source>
</evidence>
<dbReference type="AlphaFoldDB" id="B3PHG4"/>
<evidence type="ECO:0000256" key="13">
    <source>
        <dbReference type="SAM" id="SignalP"/>
    </source>
</evidence>
<feature type="compositionally biased region" description="Polar residues" evidence="12">
    <location>
        <begin position="438"/>
        <end position="448"/>
    </location>
</feature>
<dbReference type="STRING" id="498211.CJA_1963"/>
<organism evidence="16 17">
    <name type="scientific">Cellvibrio japonicus (strain Ueda107)</name>
    <name type="common">Pseudomonas fluorescens subsp. cellulosa</name>
    <dbReference type="NCBI Taxonomy" id="498211"/>
    <lineage>
        <taxon>Bacteria</taxon>
        <taxon>Pseudomonadati</taxon>
        <taxon>Pseudomonadota</taxon>
        <taxon>Gammaproteobacteria</taxon>
        <taxon>Cellvibrionales</taxon>
        <taxon>Cellvibrionaceae</taxon>
        <taxon>Cellvibrio</taxon>
    </lineage>
</organism>
<evidence type="ECO:0000256" key="2">
    <source>
        <dbReference type="ARBA" id="ARBA00022448"/>
    </source>
</evidence>
<dbReference type="RefSeq" id="WP_012487573.1">
    <property type="nucleotide sequence ID" value="NC_010995.1"/>
</dbReference>
<evidence type="ECO:0000256" key="9">
    <source>
        <dbReference type="PROSITE-ProRule" id="PRU01360"/>
    </source>
</evidence>
<dbReference type="PANTHER" id="PTHR30442">
    <property type="entry name" value="IRON III DICITRATE TRANSPORT PROTEIN FECA"/>
    <property type="match status" value="1"/>
</dbReference>
<keyword evidence="2 9" id="KW-0813">Transport</keyword>
<dbReference type="InterPro" id="IPR037066">
    <property type="entry name" value="Plug_dom_sf"/>
</dbReference>
<sequence>MYPSHRETLQIKRLALAISLSCGSLLLVSTGASADTALKSLPKIDVVGLEEGDAERQPGAVAIVTQEELELTQPRSTEEALRAVPGVAIKAEEESAIVANIGIRGLSSADYKTLILEDGVPVAPGLFVGNGRYYNPRIQRMEGIEVLKGASSLRYGPSTIGGVINYITKQPKDGVELSLRGGSWYTREGTLEVGGSTPSQEARFGAFITHVSSDGFLDKGYDMTDIMIKTGMALGENQWLSLKYSDYDSEANISYRGYFLQDYKDKQRYNPAPDDYFLSGRRSLDLNHEWDISEDIKLNTLVYGSETYRDYWRYAVNSTQSVAQGRWVYTDNLNGNNRSFERFGVDSRLKLKHQLFGIENETEFGVRLMNEEMNDQNVAATRATPRTGTLNTDRIDSADSLAFYAQNRFVISEQFAVTAGLRAERYEQKRKDKRVSAATGNEASSSNTEYMPGVGFTYQIASGPQLFASVYKAFSPALNGDALDGLQDQQLDAERSVNLEAGVRSSGSGVSYELTFFRMEFDNQIIPANSNSQFQRTNGGETLHQGVEAAFGLALGGGFSLKTNATYIPDAEFVGDRLDANGNVTTPDGNRITYTPEWVANLSLEYNYNKLRTSLSLHHTGKQYTDVANTIAIAENTSGFFTGQIDAYTLLDLSLTYEVNSQLTLSGSAKNLTDENYIASLRQGIYVGPERSLDVGIRYKF</sequence>
<dbReference type="PANTHER" id="PTHR30442:SF0">
    <property type="entry name" value="FE(3+) DICITRATE TRANSPORT PROTEIN FECA"/>
    <property type="match status" value="1"/>
</dbReference>
<evidence type="ECO:0000256" key="6">
    <source>
        <dbReference type="ARBA" id="ARBA00023077"/>
    </source>
</evidence>
<evidence type="ECO:0000256" key="12">
    <source>
        <dbReference type="SAM" id="MobiDB-lite"/>
    </source>
</evidence>
<keyword evidence="8 9" id="KW-0998">Cell outer membrane</keyword>
<keyword evidence="16" id="KW-0675">Receptor</keyword>
<feature type="chain" id="PRO_5002793932" evidence="13">
    <location>
        <begin position="35"/>
        <end position="701"/>
    </location>
</feature>
<comment type="subcellular location">
    <subcellularLocation>
        <location evidence="1 9">Cell outer membrane</location>
        <topology evidence="1 9">Multi-pass membrane protein</topology>
    </subcellularLocation>
</comment>
<evidence type="ECO:0000256" key="11">
    <source>
        <dbReference type="RuleBase" id="RU003357"/>
    </source>
</evidence>
<comment type="similarity">
    <text evidence="9 11">Belongs to the TonB-dependent receptor family.</text>
</comment>
<dbReference type="InterPro" id="IPR012910">
    <property type="entry name" value="Plug_dom"/>
</dbReference>
<feature type="region of interest" description="Disordered" evidence="12">
    <location>
        <begin position="428"/>
        <end position="448"/>
    </location>
</feature>
<dbReference type="PROSITE" id="PS01156">
    <property type="entry name" value="TONB_DEPENDENT_REC_2"/>
    <property type="match status" value="1"/>
</dbReference>
<dbReference type="Proteomes" id="UP000001036">
    <property type="component" value="Chromosome"/>
</dbReference>
<evidence type="ECO:0000256" key="7">
    <source>
        <dbReference type="ARBA" id="ARBA00023136"/>
    </source>
</evidence>
<dbReference type="Gene3D" id="2.170.130.10">
    <property type="entry name" value="TonB-dependent receptor, plug domain"/>
    <property type="match status" value="1"/>
</dbReference>
<evidence type="ECO:0000259" key="15">
    <source>
        <dbReference type="Pfam" id="PF07715"/>
    </source>
</evidence>
<dbReference type="SUPFAM" id="SSF56935">
    <property type="entry name" value="Porins"/>
    <property type="match status" value="1"/>
</dbReference>
<dbReference type="HOGENOM" id="CLU_008287_17_0_6"/>